<dbReference type="Proteomes" id="UP000077266">
    <property type="component" value="Unassembled WGS sequence"/>
</dbReference>
<accession>A0A165DRT9</accession>
<sequence>MSQEQEALLRWTATARRLCSESARDRTRYERLKSSCCLLTHSSLLSAHIRQGRASNDHNPFITLPRRVLCQIFDEEPCRSVALQLCHQLRRWVLDMPDVWTTLTLEATMTPCQTHEILQRSHSLPLQDVQLECLGAIDPPAADLEELYKAIGVHLHRVRSLSLTLPYPNALPWPAVPLLERVALEFHAQPLEPLDIGAMFPDAPRLTCVTVHRVGLSTFIKPLSLPSRSIFLGLQTLVVGMSWIRTTEHLDDMLLSLPNLETFRGLVIGYGEHTLLAPAAFRSVSANLTVLRIGKCPTPANIVSLCVALGGVSALIFESGRIVQNGLFITM</sequence>
<reference evidence="1 2" key="1">
    <citation type="journal article" date="2016" name="Mol. Biol. Evol.">
        <title>Comparative Genomics of Early-Diverging Mushroom-Forming Fungi Provides Insights into the Origins of Lignocellulose Decay Capabilities.</title>
        <authorList>
            <person name="Nagy L.G."/>
            <person name="Riley R."/>
            <person name="Tritt A."/>
            <person name="Adam C."/>
            <person name="Daum C."/>
            <person name="Floudas D."/>
            <person name="Sun H."/>
            <person name="Yadav J.S."/>
            <person name="Pangilinan J."/>
            <person name="Larsson K.H."/>
            <person name="Matsuura K."/>
            <person name="Barry K."/>
            <person name="Labutti K."/>
            <person name="Kuo R."/>
            <person name="Ohm R.A."/>
            <person name="Bhattacharya S.S."/>
            <person name="Shirouzu T."/>
            <person name="Yoshinaga Y."/>
            <person name="Martin F.M."/>
            <person name="Grigoriev I.V."/>
            <person name="Hibbett D.S."/>
        </authorList>
    </citation>
    <scope>NUCLEOTIDE SEQUENCE [LARGE SCALE GENOMIC DNA]</scope>
    <source>
        <strain evidence="1 2">HHB12029</strain>
    </source>
</reference>
<dbReference type="AlphaFoldDB" id="A0A165DRT9"/>
<evidence type="ECO:0000313" key="2">
    <source>
        <dbReference type="Proteomes" id="UP000077266"/>
    </source>
</evidence>
<protein>
    <recommendedName>
        <fullName evidence="3">F-box domain-containing protein</fullName>
    </recommendedName>
</protein>
<dbReference type="InParanoid" id="A0A165DRT9"/>
<gene>
    <name evidence="1" type="ORF">EXIGLDRAFT_775799</name>
</gene>
<dbReference type="EMBL" id="KV426196">
    <property type="protein sequence ID" value="KZV85210.1"/>
    <property type="molecule type" value="Genomic_DNA"/>
</dbReference>
<evidence type="ECO:0008006" key="3">
    <source>
        <dbReference type="Google" id="ProtNLM"/>
    </source>
</evidence>
<proteinExistence type="predicted"/>
<keyword evidence="2" id="KW-1185">Reference proteome</keyword>
<evidence type="ECO:0000313" key="1">
    <source>
        <dbReference type="EMBL" id="KZV85210.1"/>
    </source>
</evidence>
<organism evidence="1 2">
    <name type="scientific">Exidia glandulosa HHB12029</name>
    <dbReference type="NCBI Taxonomy" id="1314781"/>
    <lineage>
        <taxon>Eukaryota</taxon>
        <taxon>Fungi</taxon>
        <taxon>Dikarya</taxon>
        <taxon>Basidiomycota</taxon>
        <taxon>Agaricomycotina</taxon>
        <taxon>Agaricomycetes</taxon>
        <taxon>Auriculariales</taxon>
        <taxon>Exidiaceae</taxon>
        <taxon>Exidia</taxon>
    </lineage>
</organism>
<name>A0A165DRT9_EXIGL</name>